<protein>
    <submittedName>
        <fullName evidence="2">Uncharacterized protein</fullName>
    </submittedName>
</protein>
<feature type="compositionally biased region" description="Gly residues" evidence="1">
    <location>
        <begin position="21"/>
        <end position="32"/>
    </location>
</feature>
<dbReference type="EMBL" id="RBOC01000104">
    <property type="protein sequence ID" value="RMM09271.1"/>
    <property type="molecule type" value="Genomic_DNA"/>
</dbReference>
<gene>
    <name evidence="2" type="ORF">ALQ84_03092</name>
</gene>
<name>A0A0P9KSE0_9PSED</name>
<proteinExistence type="predicted"/>
<organism evidence="2 3">
    <name type="scientific">Pseudomonas caricapapayae</name>
    <dbReference type="NCBI Taxonomy" id="46678"/>
    <lineage>
        <taxon>Bacteria</taxon>
        <taxon>Pseudomonadati</taxon>
        <taxon>Pseudomonadota</taxon>
        <taxon>Gammaproteobacteria</taxon>
        <taxon>Pseudomonadales</taxon>
        <taxon>Pseudomonadaceae</taxon>
        <taxon>Pseudomonas</taxon>
    </lineage>
</organism>
<sequence>MANNAPIVGDSSGRVLSGHQAWGGGPPGGGGSELEQRVSKLETATQEIRDKLVRVEMRLENIESGMATKLDVASLASKDDLADYVRASGKDIQDLAISFQKSINEQTWKFFAVATGLATLAFTAAKFIH</sequence>
<evidence type="ECO:0000256" key="1">
    <source>
        <dbReference type="SAM" id="MobiDB-lite"/>
    </source>
</evidence>
<reference evidence="2 3" key="1">
    <citation type="submission" date="2018-08" db="EMBL/GenBank/DDBJ databases">
        <title>Recombination of ecologically and evolutionarily significant loci maintains genetic cohesion in the Pseudomonas syringae species complex.</title>
        <authorList>
            <person name="Dillon M."/>
            <person name="Thakur S."/>
            <person name="Almeida R.N.D."/>
            <person name="Weir B.S."/>
            <person name="Guttman D.S."/>
        </authorList>
    </citation>
    <scope>NUCLEOTIDE SEQUENCE [LARGE SCALE GENOMIC DNA]</scope>
    <source>
        <strain evidence="2 3">ICMP 4086</strain>
    </source>
</reference>
<comment type="caution">
    <text evidence="2">The sequence shown here is derived from an EMBL/GenBank/DDBJ whole genome shotgun (WGS) entry which is preliminary data.</text>
</comment>
<dbReference type="AlphaFoldDB" id="A0A0P9KSE0"/>
<feature type="region of interest" description="Disordered" evidence="1">
    <location>
        <begin position="1"/>
        <end position="37"/>
    </location>
</feature>
<accession>A0A0P9KSE0</accession>
<evidence type="ECO:0000313" key="2">
    <source>
        <dbReference type="EMBL" id="RMM09271.1"/>
    </source>
</evidence>
<evidence type="ECO:0000313" key="3">
    <source>
        <dbReference type="Proteomes" id="UP000278587"/>
    </source>
</evidence>
<dbReference type="Proteomes" id="UP000278587">
    <property type="component" value="Unassembled WGS sequence"/>
</dbReference>